<evidence type="ECO:0000256" key="1">
    <source>
        <dbReference type="SAM" id="MobiDB-lite"/>
    </source>
</evidence>
<sequence length="319" mass="35538">MDSHASASTSTSTPQTLQCSGKEVEGCGRNWLDLPPDVTASILLRLGAIEILNSAQLVCSTWHALCKEPSMWRSIDMHNLGALWALDYDIDKMCLHAVDRSSGGLIDINIEYFGTDVLLHQIVDRSRHLKRLRLVSCSEISGEGLSAVAAKAPLLEELEISYCSFPKETVEDVGRCCPLLKTFKLNCQGCRGVYSDSDEEALAIAENMPELRHLQIFGNQLTNNGLQAILDGCPHLESLDLRQCFNVNLDGSLGKLCAERIKDLRRPLDSTDDYPFDTEVPEPVGSPSSTFDAYLYLSDYNDDDRGYSDDDYILMYYDY</sequence>
<name>A0AAV8SX21_9ROSI</name>
<protein>
    <recommendedName>
        <fullName evidence="2">F-box domain-containing protein</fullName>
    </recommendedName>
</protein>
<proteinExistence type="predicted"/>
<dbReference type="Proteomes" id="UP001159364">
    <property type="component" value="Linkage Group LG07"/>
</dbReference>
<dbReference type="Gene3D" id="3.80.10.10">
    <property type="entry name" value="Ribonuclease Inhibitor"/>
    <property type="match status" value="2"/>
</dbReference>
<dbReference type="PANTHER" id="PTHR38926:SF2">
    <property type="entry name" value="F-BOX_LRR-REPEAT PROTEIN 21-RELATED"/>
    <property type="match status" value="1"/>
</dbReference>
<gene>
    <name evidence="3" type="ORF">K2173_000381</name>
</gene>
<keyword evidence="4" id="KW-1185">Reference proteome</keyword>
<evidence type="ECO:0000313" key="3">
    <source>
        <dbReference type="EMBL" id="KAJ8758660.1"/>
    </source>
</evidence>
<reference evidence="3 4" key="1">
    <citation type="submission" date="2021-09" db="EMBL/GenBank/DDBJ databases">
        <title>Genomic insights and catalytic innovation underlie evolution of tropane alkaloids biosynthesis.</title>
        <authorList>
            <person name="Wang Y.-J."/>
            <person name="Tian T."/>
            <person name="Huang J.-P."/>
            <person name="Huang S.-X."/>
        </authorList>
    </citation>
    <scope>NUCLEOTIDE SEQUENCE [LARGE SCALE GENOMIC DNA]</scope>
    <source>
        <strain evidence="3">KIB-2018</strain>
        <tissue evidence="3">Leaf</tissue>
    </source>
</reference>
<dbReference type="SMART" id="SM00367">
    <property type="entry name" value="LRR_CC"/>
    <property type="match status" value="4"/>
</dbReference>
<evidence type="ECO:0000313" key="4">
    <source>
        <dbReference type="Proteomes" id="UP001159364"/>
    </source>
</evidence>
<evidence type="ECO:0000259" key="2">
    <source>
        <dbReference type="PROSITE" id="PS50181"/>
    </source>
</evidence>
<dbReference type="EMBL" id="JAIWQS010000007">
    <property type="protein sequence ID" value="KAJ8758660.1"/>
    <property type="molecule type" value="Genomic_DNA"/>
</dbReference>
<dbReference type="AlphaFoldDB" id="A0AAV8SX21"/>
<feature type="compositionally biased region" description="Low complexity" evidence="1">
    <location>
        <begin position="1"/>
        <end position="13"/>
    </location>
</feature>
<dbReference type="Pfam" id="PF13516">
    <property type="entry name" value="LRR_6"/>
    <property type="match status" value="2"/>
</dbReference>
<organism evidence="3 4">
    <name type="scientific">Erythroxylum novogranatense</name>
    <dbReference type="NCBI Taxonomy" id="1862640"/>
    <lineage>
        <taxon>Eukaryota</taxon>
        <taxon>Viridiplantae</taxon>
        <taxon>Streptophyta</taxon>
        <taxon>Embryophyta</taxon>
        <taxon>Tracheophyta</taxon>
        <taxon>Spermatophyta</taxon>
        <taxon>Magnoliopsida</taxon>
        <taxon>eudicotyledons</taxon>
        <taxon>Gunneridae</taxon>
        <taxon>Pentapetalae</taxon>
        <taxon>rosids</taxon>
        <taxon>fabids</taxon>
        <taxon>Malpighiales</taxon>
        <taxon>Erythroxylaceae</taxon>
        <taxon>Erythroxylum</taxon>
    </lineage>
</organism>
<dbReference type="PROSITE" id="PS50181">
    <property type="entry name" value="FBOX"/>
    <property type="match status" value="1"/>
</dbReference>
<dbReference type="InterPro" id="IPR006553">
    <property type="entry name" value="Leu-rich_rpt_Cys-con_subtyp"/>
</dbReference>
<dbReference type="InterPro" id="IPR001611">
    <property type="entry name" value="Leu-rich_rpt"/>
</dbReference>
<dbReference type="CDD" id="cd22164">
    <property type="entry name" value="F-box_AtSKIP19-like"/>
    <property type="match status" value="1"/>
</dbReference>
<feature type="domain" description="F-box" evidence="2">
    <location>
        <begin position="28"/>
        <end position="75"/>
    </location>
</feature>
<dbReference type="InterPro" id="IPR032675">
    <property type="entry name" value="LRR_dom_sf"/>
</dbReference>
<dbReference type="PANTHER" id="PTHR38926">
    <property type="entry name" value="F-BOX DOMAIN CONTAINING PROTEIN, EXPRESSED"/>
    <property type="match status" value="1"/>
</dbReference>
<accession>A0AAV8SX21</accession>
<dbReference type="Gene3D" id="1.20.1280.50">
    <property type="match status" value="1"/>
</dbReference>
<dbReference type="SUPFAM" id="SSF52047">
    <property type="entry name" value="RNI-like"/>
    <property type="match status" value="1"/>
</dbReference>
<dbReference type="Pfam" id="PF12937">
    <property type="entry name" value="F-box-like"/>
    <property type="match status" value="1"/>
</dbReference>
<comment type="caution">
    <text evidence="3">The sequence shown here is derived from an EMBL/GenBank/DDBJ whole genome shotgun (WGS) entry which is preliminary data.</text>
</comment>
<dbReference type="InterPro" id="IPR001810">
    <property type="entry name" value="F-box_dom"/>
</dbReference>
<feature type="region of interest" description="Disordered" evidence="1">
    <location>
        <begin position="1"/>
        <end position="21"/>
    </location>
</feature>